<dbReference type="EMBL" id="JAINUF010000003">
    <property type="protein sequence ID" value="KAJ8369979.1"/>
    <property type="molecule type" value="Genomic_DNA"/>
</dbReference>
<dbReference type="GO" id="GO:0005576">
    <property type="term" value="C:extracellular region"/>
    <property type="evidence" value="ECO:0007669"/>
    <property type="project" value="UniProtKB-SubCell"/>
</dbReference>
<keyword evidence="3" id="KW-0964">Secreted</keyword>
<sequence>MNRTAVLFLFMSAVAPVLSMLCCSKCHENCTKMAIKRWRMDLDVGRSFITEKTNKSLLAPWKYIPDVNNTRLPVTILTAKCQHDRCLNNMASPVRFNQALRVLPITYNIRVYYRERCQDPRHYKLVPGTFEVTVGCTCARA</sequence>
<gene>
    <name evidence="6" type="ORF">SKAU_G00100070</name>
</gene>
<evidence type="ECO:0000256" key="3">
    <source>
        <dbReference type="ARBA" id="ARBA00022525"/>
    </source>
</evidence>
<dbReference type="Gene3D" id="2.10.90.10">
    <property type="entry name" value="Cystine-knot cytokines"/>
    <property type="match status" value="1"/>
</dbReference>
<evidence type="ECO:0000256" key="4">
    <source>
        <dbReference type="ARBA" id="ARBA00022729"/>
    </source>
</evidence>
<dbReference type="OrthoDB" id="6093351at2759"/>
<dbReference type="InterPro" id="IPR010345">
    <property type="entry name" value="IL-17_fam"/>
</dbReference>
<keyword evidence="4 5" id="KW-0732">Signal</keyword>
<dbReference type="GO" id="GO:0005125">
    <property type="term" value="F:cytokine activity"/>
    <property type="evidence" value="ECO:0007669"/>
    <property type="project" value="InterPro"/>
</dbReference>
<feature type="signal peptide" evidence="5">
    <location>
        <begin position="1"/>
        <end position="19"/>
    </location>
</feature>
<proteinExistence type="inferred from homology"/>
<dbReference type="InterPro" id="IPR029034">
    <property type="entry name" value="Cystine-knot_cytokine"/>
</dbReference>
<protein>
    <submittedName>
        <fullName evidence="6">Uncharacterized protein</fullName>
    </submittedName>
</protein>
<evidence type="ECO:0000313" key="7">
    <source>
        <dbReference type="Proteomes" id="UP001152622"/>
    </source>
</evidence>
<accession>A0A9Q1J713</accession>
<comment type="subcellular location">
    <subcellularLocation>
        <location evidence="1">Secreted</location>
    </subcellularLocation>
</comment>
<comment type="caution">
    <text evidence="6">The sequence shown here is derived from an EMBL/GenBank/DDBJ whole genome shotgun (WGS) entry which is preliminary data.</text>
</comment>
<evidence type="ECO:0000256" key="1">
    <source>
        <dbReference type="ARBA" id="ARBA00004613"/>
    </source>
</evidence>
<evidence type="ECO:0000256" key="2">
    <source>
        <dbReference type="ARBA" id="ARBA00007236"/>
    </source>
</evidence>
<keyword evidence="7" id="KW-1185">Reference proteome</keyword>
<dbReference type="Proteomes" id="UP001152622">
    <property type="component" value="Chromosome 3"/>
</dbReference>
<dbReference type="Pfam" id="PF06083">
    <property type="entry name" value="IL17"/>
    <property type="match status" value="1"/>
</dbReference>
<evidence type="ECO:0000256" key="5">
    <source>
        <dbReference type="SAM" id="SignalP"/>
    </source>
</evidence>
<reference evidence="6" key="1">
    <citation type="journal article" date="2023" name="Science">
        <title>Genome structures resolve the early diversification of teleost fishes.</title>
        <authorList>
            <person name="Parey E."/>
            <person name="Louis A."/>
            <person name="Montfort J."/>
            <person name="Bouchez O."/>
            <person name="Roques C."/>
            <person name="Iampietro C."/>
            <person name="Lluch J."/>
            <person name="Castinel A."/>
            <person name="Donnadieu C."/>
            <person name="Desvignes T."/>
            <person name="Floi Bucao C."/>
            <person name="Jouanno E."/>
            <person name="Wen M."/>
            <person name="Mejri S."/>
            <person name="Dirks R."/>
            <person name="Jansen H."/>
            <person name="Henkel C."/>
            <person name="Chen W.J."/>
            <person name="Zahm M."/>
            <person name="Cabau C."/>
            <person name="Klopp C."/>
            <person name="Thompson A.W."/>
            <person name="Robinson-Rechavi M."/>
            <person name="Braasch I."/>
            <person name="Lecointre G."/>
            <person name="Bobe J."/>
            <person name="Postlethwait J.H."/>
            <person name="Berthelot C."/>
            <person name="Roest Crollius H."/>
            <person name="Guiguen Y."/>
        </authorList>
    </citation>
    <scope>NUCLEOTIDE SEQUENCE</scope>
    <source>
        <strain evidence="6">WJC10195</strain>
    </source>
</reference>
<evidence type="ECO:0000313" key="6">
    <source>
        <dbReference type="EMBL" id="KAJ8369979.1"/>
    </source>
</evidence>
<name>A0A9Q1J713_SYNKA</name>
<comment type="similarity">
    <text evidence="2">Belongs to the IL-17 family.</text>
</comment>
<organism evidence="6 7">
    <name type="scientific">Synaphobranchus kaupii</name>
    <name type="common">Kaup's arrowtooth eel</name>
    <dbReference type="NCBI Taxonomy" id="118154"/>
    <lineage>
        <taxon>Eukaryota</taxon>
        <taxon>Metazoa</taxon>
        <taxon>Chordata</taxon>
        <taxon>Craniata</taxon>
        <taxon>Vertebrata</taxon>
        <taxon>Euteleostomi</taxon>
        <taxon>Actinopterygii</taxon>
        <taxon>Neopterygii</taxon>
        <taxon>Teleostei</taxon>
        <taxon>Anguilliformes</taxon>
        <taxon>Synaphobranchidae</taxon>
        <taxon>Synaphobranchus</taxon>
    </lineage>
</organism>
<feature type="chain" id="PRO_5040477711" evidence="5">
    <location>
        <begin position="20"/>
        <end position="141"/>
    </location>
</feature>
<dbReference type="AlphaFoldDB" id="A0A9Q1J713"/>
<dbReference type="SUPFAM" id="SSF57501">
    <property type="entry name" value="Cystine-knot cytokines"/>
    <property type="match status" value="1"/>
</dbReference>